<evidence type="ECO:0000313" key="1">
    <source>
        <dbReference type="EMBL" id="KAL1565195.1"/>
    </source>
</evidence>
<name>A0ABD1I901_SALDI</name>
<evidence type="ECO:0000313" key="2">
    <source>
        <dbReference type="Proteomes" id="UP001567538"/>
    </source>
</evidence>
<dbReference type="EMBL" id="JBEAFC010000003">
    <property type="protein sequence ID" value="KAL1565195.1"/>
    <property type="molecule type" value="Genomic_DNA"/>
</dbReference>
<reference evidence="1 2" key="1">
    <citation type="submission" date="2024-06" db="EMBL/GenBank/DDBJ databases">
        <title>A chromosome level genome sequence of Diviner's sage (Salvia divinorum).</title>
        <authorList>
            <person name="Ford S.A."/>
            <person name="Ro D.-K."/>
            <person name="Ness R.W."/>
            <person name="Phillips M.A."/>
        </authorList>
    </citation>
    <scope>NUCLEOTIDE SEQUENCE [LARGE SCALE GENOMIC DNA]</scope>
    <source>
        <strain evidence="1">SAF-2024a</strain>
        <tissue evidence="1">Leaf</tissue>
    </source>
</reference>
<proteinExistence type="predicted"/>
<keyword evidence="2" id="KW-1185">Reference proteome</keyword>
<sequence>MRLRSHLDVAGCTFMVLWNRWGLCNDVEDCIELHIIAFVALSFELEQARGMFRSNDGDMDILGSMLSL</sequence>
<dbReference type="AlphaFoldDB" id="A0ABD1I901"/>
<accession>A0ABD1I901</accession>
<comment type="caution">
    <text evidence="1">The sequence shown here is derived from an EMBL/GenBank/DDBJ whole genome shotgun (WGS) entry which is preliminary data.</text>
</comment>
<gene>
    <name evidence="1" type="ORF">AAHA92_07443</name>
</gene>
<dbReference type="Proteomes" id="UP001567538">
    <property type="component" value="Unassembled WGS sequence"/>
</dbReference>
<organism evidence="1 2">
    <name type="scientific">Salvia divinorum</name>
    <name type="common">Maria pastora</name>
    <name type="synonym">Diviner's sage</name>
    <dbReference type="NCBI Taxonomy" id="28513"/>
    <lineage>
        <taxon>Eukaryota</taxon>
        <taxon>Viridiplantae</taxon>
        <taxon>Streptophyta</taxon>
        <taxon>Embryophyta</taxon>
        <taxon>Tracheophyta</taxon>
        <taxon>Spermatophyta</taxon>
        <taxon>Magnoliopsida</taxon>
        <taxon>eudicotyledons</taxon>
        <taxon>Gunneridae</taxon>
        <taxon>Pentapetalae</taxon>
        <taxon>asterids</taxon>
        <taxon>lamiids</taxon>
        <taxon>Lamiales</taxon>
        <taxon>Lamiaceae</taxon>
        <taxon>Nepetoideae</taxon>
        <taxon>Mentheae</taxon>
        <taxon>Salviinae</taxon>
        <taxon>Salvia</taxon>
        <taxon>Salvia subgen. Calosphace</taxon>
    </lineage>
</organism>
<protein>
    <submittedName>
        <fullName evidence="1">Uncharacterized protein</fullName>
    </submittedName>
</protein>